<comment type="caution">
    <text evidence="8">The sequence shown here is derived from an EMBL/GenBank/DDBJ whole genome shotgun (WGS) entry which is preliminary data.</text>
</comment>
<gene>
    <name evidence="8" type="ORF">ISN26_05195</name>
</gene>
<evidence type="ECO:0000256" key="6">
    <source>
        <dbReference type="ARBA" id="ARBA00023288"/>
    </source>
</evidence>
<feature type="chain" id="PRO_5036736815" evidence="7">
    <location>
        <begin position="22"/>
        <end position="39"/>
    </location>
</feature>
<dbReference type="NCBIfam" id="NF047847">
    <property type="entry name" value="SS_mature_LptM"/>
    <property type="match status" value="1"/>
</dbReference>
<evidence type="ECO:0000313" key="8">
    <source>
        <dbReference type="EMBL" id="MBF2735457.1"/>
    </source>
</evidence>
<protein>
    <submittedName>
        <fullName evidence="8">Lipoprotein</fullName>
    </submittedName>
</protein>
<dbReference type="Proteomes" id="UP000604381">
    <property type="component" value="Unassembled WGS sequence"/>
</dbReference>
<keyword evidence="5" id="KW-0998">Cell outer membrane</keyword>
<accession>A0A930XWV0</accession>
<reference evidence="8" key="1">
    <citation type="submission" date="2020-10" db="EMBL/GenBank/DDBJ databases">
        <title>An improved Amphimedon queenslandica hologenome assembly reveals how three proteobacterial symbionts can extend the metabolic phenotypic of their marine sponge host.</title>
        <authorList>
            <person name="Degnan B."/>
            <person name="Degnan S."/>
            <person name="Xiang X."/>
        </authorList>
    </citation>
    <scope>NUCLEOTIDE SEQUENCE</scope>
    <source>
        <strain evidence="8">AqS2</strain>
    </source>
</reference>
<organism evidence="8 9">
    <name type="scientific">Candidatus Amphirhobacter heronislandensis</name>
    <dbReference type="NCBI Taxonomy" id="1732024"/>
    <lineage>
        <taxon>Bacteria</taxon>
        <taxon>Pseudomonadati</taxon>
        <taxon>Pseudomonadota</taxon>
        <taxon>Gammaproteobacteria</taxon>
        <taxon>Candidatus Tethybacterales</taxon>
        <taxon>Candidatus Tethybacteraceae</taxon>
        <taxon>Candidatus Amphirhobacter</taxon>
    </lineage>
</organism>
<evidence type="ECO:0000256" key="1">
    <source>
        <dbReference type="ARBA" id="ARBA00004459"/>
    </source>
</evidence>
<dbReference type="GO" id="GO:0009279">
    <property type="term" value="C:cell outer membrane"/>
    <property type="evidence" value="ECO:0007669"/>
    <property type="project" value="UniProtKB-SubCell"/>
</dbReference>
<feature type="signal peptide" evidence="7">
    <location>
        <begin position="1"/>
        <end position="21"/>
    </location>
</feature>
<keyword evidence="3" id="KW-0472">Membrane</keyword>
<dbReference type="Pfam" id="PF13627">
    <property type="entry name" value="LptM_cons"/>
    <property type="match status" value="1"/>
</dbReference>
<evidence type="ECO:0000256" key="3">
    <source>
        <dbReference type="ARBA" id="ARBA00023136"/>
    </source>
</evidence>
<sequence length="39" mass="3900">MRKTLTGLLRACALAAALALAGCGQHGPLELPPPAAESE</sequence>
<keyword evidence="9" id="KW-1185">Reference proteome</keyword>
<keyword evidence="2 7" id="KW-0732">Signal</keyword>
<dbReference type="PROSITE" id="PS51257">
    <property type="entry name" value="PROKAR_LIPOPROTEIN"/>
    <property type="match status" value="1"/>
</dbReference>
<dbReference type="InterPro" id="IPR032831">
    <property type="entry name" value="LptM_cons"/>
</dbReference>
<keyword evidence="6 8" id="KW-0449">Lipoprotein</keyword>
<dbReference type="EMBL" id="JADHEI010000033">
    <property type="protein sequence ID" value="MBF2735457.1"/>
    <property type="molecule type" value="Genomic_DNA"/>
</dbReference>
<name>A0A930XWV0_9GAMM</name>
<dbReference type="AlphaFoldDB" id="A0A930XWV0"/>
<keyword evidence="4" id="KW-0564">Palmitate</keyword>
<evidence type="ECO:0000256" key="4">
    <source>
        <dbReference type="ARBA" id="ARBA00023139"/>
    </source>
</evidence>
<evidence type="ECO:0000313" key="9">
    <source>
        <dbReference type="Proteomes" id="UP000604381"/>
    </source>
</evidence>
<comment type="subcellular location">
    <subcellularLocation>
        <location evidence="1">Cell outer membrane</location>
        <topology evidence="1">Lipid-anchor</topology>
    </subcellularLocation>
</comment>
<evidence type="ECO:0000256" key="7">
    <source>
        <dbReference type="SAM" id="SignalP"/>
    </source>
</evidence>
<evidence type="ECO:0000256" key="5">
    <source>
        <dbReference type="ARBA" id="ARBA00023237"/>
    </source>
</evidence>
<evidence type="ECO:0000256" key="2">
    <source>
        <dbReference type="ARBA" id="ARBA00022729"/>
    </source>
</evidence>
<proteinExistence type="predicted"/>